<dbReference type="Pfam" id="PF04464">
    <property type="entry name" value="Glyphos_transf"/>
    <property type="match status" value="1"/>
</dbReference>
<dbReference type="InterPro" id="IPR043148">
    <property type="entry name" value="TagF_C"/>
</dbReference>
<gene>
    <name evidence="8" type="ORF">ACFQ3N_01775</name>
</gene>
<feature type="transmembrane region" description="Helical" evidence="7">
    <location>
        <begin position="12"/>
        <end position="29"/>
    </location>
</feature>
<dbReference type="RefSeq" id="WP_390358986.1">
    <property type="nucleotide sequence ID" value="NZ_JBHTKJ010000007.1"/>
</dbReference>
<sequence length="385" mass="45539">MKKLKLIPTLLVKYLLIISYSLFCLVFKINPNKVTFASYRSNTIKDNLAYVNEEIVRNYPSYNRCYIFKKFNSTLLGKVSYIIHMIKACFHLASSRYFIIDDYYFPIYVIKPRRGMDVIQLWHSAGALKKFGLSTVGKPFGPSHAYLNHVNIHGNYTKAYVSSSEVIPFFAEAFGMQKEKIYPLGIPRTDYFFDEGTIEELYLSFYEAYPELKDKKLLLYAPTFRGKSHYQESFKLPFDVKYMSANLKDEYALLIHLHPYMQSELEIDADGFTYLIHNTYTIQEFLALADILVTDYSTVFFDYSLLNKPMIFYPYDLKQYRRERDFYYSYEDIIPGPIVTNTELLVKVISESSFEKREINRFRDRFFDYQDGKASERIVEHIFEQ</sequence>
<evidence type="ECO:0000313" key="9">
    <source>
        <dbReference type="Proteomes" id="UP001597040"/>
    </source>
</evidence>
<keyword evidence="7" id="KW-1133">Transmembrane helix</keyword>
<proteinExistence type="inferred from homology"/>
<dbReference type="PANTHER" id="PTHR37316">
    <property type="entry name" value="TEICHOIC ACID GLYCEROL-PHOSPHATE PRIMASE"/>
    <property type="match status" value="1"/>
</dbReference>
<dbReference type="Proteomes" id="UP001597040">
    <property type="component" value="Unassembled WGS sequence"/>
</dbReference>
<dbReference type="Gene3D" id="3.40.50.12580">
    <property type="match status" value="1"/>
</dbReference>
<evidence type="ECO:0000256" key="6">
    <source>
        <dbReference type="ARBA" id="ARBA00023136"/>
    </source>
</evidence>
<evidence type="ECO:0000256" key="3">
    <source>
        <dbReference type="ARBA" id="ARBA00022475"/>
    </source>
</evidence>
<evidence type="ECO:0000313" key="8">
    <source>
        <dbReference type="EMBL" id="MFD1037157.1"/>
    </source>
</evidence>
<dbReference type="InterPro" id="IPR051612">
    <property type="entry name" value="Teichoic_Acid_Biosynth"/>
</dbReference>
<comment type="caution">
    <text evidence="8">The sequence shown here is derived from an EMBL/GenBank/DDBJ whole genome shotgun (WGS) entry which is preliminary data.</text>
</comment>
<dbReference type="InterPro" id="IPR007554">
    <property type="entry name" value="Glycerophosphate_synth"/>
</dbReference>
<evidence type="ECO:0000256" key="1">
    <source>
        <dbReference type="ARBA" id="ARBA00004202"/>
    </source>
</evidence>
<keyword evidence="7" id="KW-0812">Transmembrane</keyword>
<dbReference type="SUPFAM" id="SSF53756">
    <property type="entry name" value="UDP-Glycosyltransferase/glycogen phosphorylase"/>
    <property type="match status" value="1"/>
</dbReference>
<comment type="subcellular location">
    <subcellularLocation>
        <location evidence="1">Cell membrane</location>
        <topology evidence="1">Peripheral membrane protein</topology>
    </subcellularLocation>
</comment>
<dbReference type="EMBL" id="JBHTKJ010000007">
    <property type="protein sequence ID" value="MFD1037157.1"/>
    <property type="molecule type" value="Genomic_DNA"/>
</dbReference>
<evidence type="ECO:0000256" key="4">
    <source>
        <dbReference type="ARBA" id="ARBA00022679"/>
    </source>
</evidence>
<evidence type="ECO:0000256" key="7">
    <source>
        <dbReference type="SAM" id="Phobius"/>
    </source>
</evidence>
<dbReference type="PANTHER" id="PTHR37316:SF2">
    <property type="entry name" value="TEICHOIC ACID RIBITOL-PHOSPHATE POLYMERASE TARK"/>
    <property type="match status" value="1"/>
</dbReference>
<keyword evidence="3" id="KW-1003">Cell membrane</keyword>
<comment type="similarity">
    <text evidence="2">Belongs to the CDP-glycerol glycerophosphotransferase family.</text>
</comment>
<keyword evidence="6 7" id="KW-0472">Membrane</keyword>
<dbReference type="InterPro" id="IPR043149">
    <property type="entry name" value="TagF_N"/>
</dbReference>
<organism evidence="8 9">
    <name type="scientific">Virgibacillus byunsanensis</name>
    <dbReference type="NCBI Taxonomy" id="570945"/>
    <lineage>
        <taxon>Bacteria</taxon>
        <taxon>Bacillati</taxon>
        <taxon>Bacillota</taxon>
        <taxon>Bacilli</taxon>
        <taxon>Bacillales</taxon>
        <taxon>Bacillaceae</taxon>
        <taxon>Virgibacillus</taxon>
    </lineage>
</organism>
<keyword evidence="4" id="KW-0808">Transferase</keyword>
<reference evidence="9" key="1">
    <citation type="journal article" date="2019" name="Int. J. Syst. Evol. Microbiol.">
        <title>The Global Catalogue of Microorganisms (GCM) 10K type strain sequencing project: providing services to taxonomists for standard genome sequencing and annotation.</title>
        <authorList>
            <consortium name="The Broad Institute Genomics Platform"/>
            <consortium name="The Broad Institute Genome Sequencing Center for Infectious Disease"/>
            <person name="Wu L."/>
            <person name="Ma J."/>
        </authorList>
    </citation>
    <scope>NUCLEOTIDE SEQUENCE [LARGE SCALE GENOMIC DNA]</scope>
    <source>
        <strain evidence="9">CCUG 56754</strain>
    </source>
</reference>
<protein>
    <submittedName>
        <fullName evidence="8">CDP-glycerol glycerophosphotransferase family protein</fullName>
    </submittedName>
</protein>
<keyword evidence="5" id="KW-0777">Teichoic acid biosynthesis</keyword>
<evidence type="ECO:0000256" key="2">
    <source>
        <dbReference type="ARBA" id="ARBA00010488"/>
    </source>
</evidence>
<dbReference type="Gene3D" id="3.40.50.11820">
    <property type="match status" value="1"/>
</dbReference>
<accession>A0ABW3LFL4</accession>
<name>A0ABW3LFL4_9BACI</name>
<evidence type="ECO:0000256" key="5">
    <source>
        <dbReference type="ARBA" id="ARBA00022944"/>
    </source>
</evidence>
<keyword evidence="9" id="KW-1185">Reference proteome</keyword>